<comment type="caution">
    <text evidence="3">The sequence shown here is derived from an EMBL/GenBank/DDBJ whole genome shotgun (WGS) entry which is preliminary data.</text>
</comment>
<feature type="chain" id="PRO_5028978577" evidence="2">
    <location>
        <begin position="18"/>
        <end position="273"/>
    </location>
</feature>
<feature type="compositionally biased region" description="Gly residues" evidence="1">
    <location>
        <begin position="44"/>
        <end position="59"/>
    </location>
</feature>
<dbReference type="EMBL" id="VENJ01000031">
    <property type="protein sequence ID" value="MTJ05927.1"/>
    <property type="molecule type" value="Genomic_DNA"/>
</dbReference>
<feature type="signal peptide" evidence="2">
    <location>
        <begin position="1"/>
        <end position="17"/>
    </location>
</feature>
<dbReference type="Proteomes" id="UP000483078">
    <property type="component" value="Unassembled WGS sequence"/>
</dbReference>
<evidence type="ECO:0000256" key="1">
    <source>
        <dbReference type="SAM" id="MobiDB-lite"/>
    </source>
</evidence>
<keyword evidence="2" id="KW-0732">Signal</keyword>
<dbReference type="AlphaFoldDB" id="A0A7C9HDM1"/>
<feature type="compositionally biased region" description="Basic and acidic residues" evidence="1">
    <location>
        <begin position="60"/>
        <end position="77"/>
    </location>
</feature>
<evidence type="ECO:0000313" key="4">
    <source>
        <dbReference type="Proteomes" id="UP000483078"/>
    </source>
</evidence>
<reference evidence="3 4" key="1">
    <citation type="submission" date="2019-06" db="EMBL/GenBank/DDBJ databases">
        <title>Enrichment of Autotrophic Halophilic Microorganisms from Red Sea Brine Pool Using Microbial Electrosynthesis System.</title>
        <authorList>
            <person name="Alqahtani M.F."/>
            <person name="Bajracharya S."/>
            <person name="Katuri K.P."/>
            <person name="Ali M."/>
            <person name="Saikaly P.E."/>
        </authorList>
    </citation>
    <scope>NUCLEOTIDE SEQUENCE [LARGE SCALE GENOMIC DNA]</scope>
    <source>
        <strain evidence="3">MES6</strain>
    </source>
</reference>
<accession>A0A7C9HDM1</accession>
<protein>
    <submittedName>
        <fullName evidence="3">Uncharacterized protein</fullName>
    </submittedName>
</protein>
<evidence type="ECO:0000313" key="3">
    <source>
        <dbReference type="EMBL" id="MTJ05927.1"/>
    </source>
</evidence>
<dbReference type="RefSeq" id="WP_273251102.1">
    <property type="nucleotide sequence ID" value="NZ_VENJ01000031.1"/>
</dbReference>
<sequence>MSSIILKTVLNTTSAIAIGAALSLGAGSIFSGDLGSAAWAQEGSGNGHGGGGQGGGGHDGGGEDGGHDDGDSHEGGEGQKGQGGQGGEAGQGGQGQGGPGEDSEGKGPRAGKSGESTGGKPAWAQEGIPEVELGRLSVARSPEHVLDRALAEALASMTPEMAEFYNLDLDAMKAEIISNWDNLEVLDSPLQNLSLMREALEDINALASSGVTNDLDSLMAAFLGFASDKTVPISTDTVVAVTTILGSPITGADAEALAEEAEAVRAAVLEGHG</sequence>
<organism evidence="3 4">
    <name type="scientific">Sediminimonas qiaohouensis</name>
    <dbReference type="NCBI Taxonomy" id="552061"/>
    <lineage>
        <taxon>Bacteria</taxon>
        <taxon>Pseudomonadati</taxon>
        <taxon>Pseudomonadota</taxon>
        <taxon>Alphaproteobacteria</taxon>
        <taxon>Rhodobacterales</taxon>
        <taxon>Roseobacteraceae</taxon>
        <taxon>Sediminimonas</taxon>
    </lineage>
</organism>
<feature type="compositionally biased region" description="Gly residues" evidence="1">
    <location>
        <begin position="78"/>
        <end position="100"/>
    </location>
</feature>
<feature type="region of interest" description="Disordered" evidence="1">
    <location>
        <begin position="41"/>
        <end position="126"/>
    </location>
</feature>
<proteinExistence type="predicted"/>
<gene>
    <name evidence="3" type="ORF">FH759_14765</name>
</gene>
<name>A0A7C9HDM1_9RHOB</name>
<evidence type="ECO:0000256" key="2">
    <source>
        <dbReference type="SAM" id="SignalP"/>
    </source>
</evidence>